<accession>A0A392T4D9</accession>
<organism evidence="2 3">
    <name type="scientific">Trifolium medium</name>
    <dbReference type="NCBI Taxonomy" id="97028"/>
    <lineage>
        <taxon>Eukaryota</taxon>
        <taxon>Viridiplantae</taxon>
        <taxon>Streptophyta</taxon>
        <taxon>Embryophyta</taxon>
        <taxon>Tracheophyta</taxon>
        <taxon>Spermatophyta</taxon>
        <taxon>Magnoliopsida</taxon>
        <taxon>eudicotyledons</taxon>
        <taxon>Gunneridae</taxon>
        <taxon>Pentapetalae</taxon>
        <taxon>rosids</taxon>
        <taxon>fabids</taxon>
        <taxon>Fabales</taxon>
        <taxon>Fabaceae</taxon>
        <taxon>Papilionoideae</taxon>
        <taxon>50 kb inversion clade</taxon>
        <taxon>NPAAA clade</taxon>
        <taxon>Hologalegina</taxon>
        <taxon>IRL clade</taxon>
        <taxon>Trifolieae</taxon>
        <taxon>Trifolium</taxon>
    </lineage>
</organism>
<keyword evidence="1" id="KW-1133">Transmembrane helix</keyword>
<keyword evidence="1" id="KW-0472">Membrane</keyword>
<dbReference type="Proteomes" id="UP000265520">
    <property type="component" value="Unassembled WGS sequence"/>
</dbReference>
<sequence length="47" mass="4976">VDEDPKGKEMERALVSGGFGVFVPFDSLIISGLLRSSGLKTSDIPPL</sequence>
<protein>
    <submittedName>
        <fullName evidence="2">Uncharacterized protein</fullName>
    </submittedName>
</protein>
<reference evidence="2 3" key="1">
    <citation type="journal article" date="2018" name="Front. Plant Sci.">
        <title>Red Clover (Trifolium pratense) and Zigzag Clover (T. medium) - A Picture of Genomic Similarities and Differences.</title>
        <authorList>
            <person name="Dluhosova J."/>
            <person name="Istvanek J."/>
            <person name="Nedelnik J."/>
            <person name="Repkova J."/>
        </authorList>
    </citation>
    <scope>NUCLEOTIDE SEQUENCE [LARGE SCALE GENOMIC DNA]</scope>
    <source>
        <strain evidence="3">cv. 10/8</strain>
        <tissue evidence="2">Leaf</tissue>
    </source>
</reference>
<comment type="caution">
    <text evidence="2">The sequence shown here is derived from an EMBL/GenBank/DDBJ whole genome shotgun (WGS) entry which is preliminary data.</text>
</comment>
<dbReference type="AlphaFoldDB" id="A0A392T4D9"/>
<feature type="transmembrane region" description="Helical" evidence="1">
    <location>
        <begin position="13"/>
        <end position="34"/>
    </location>
</feature>
<dbReference type="EMBL" id="LXQA010491730">
    <property type="protein sequence ID" value="MCI55165.1"/>
    <property type="molecule type" value="Genomic_DNA"/>
</dbReference>
<feature type="non-terminal residue" evidence="2">
    <location>
        <position position="1"/>
    </location>
</feature>
<evidence type="ECO:0000313" key="3">
    <source>
        <dbReference type="Proteomes" id="UP000265520"/>
    </source>
</evidence>
<evidence type="ECO:0000313" key="2">
    <source>
        <dbReference type="EMBL" id="MCI55165.1"/>
    </source>
</evidence>
<name>A0A392T4D9_9FABA</name>
<keyword evidence="1" id="KW-0812">Transmembrane</keyword>
<evidence type="ECO:0000256" key="1">
    <source>
        <dbReference type="SAM" id="Phobius"/>
    </source>
</evidence>
<keyword evidence="3" id="KW-1185">Reference proteome</keyword>
<proteinExistence type="predicted"/>